<accession>A0ABU1ASH1</accession>
<reference evidence="1 2" key="1">
    <citation type="submission" date="2023-04" db="EMBL/GenBank/DDBJ databases">
        <title>A novel bacteria isolated from coastal sediment.</title>
        <authorList>
            <person name="Liu X.-J."/>
            <person name="Du Z.-J."/>
        </authorList>
    </citation>
    <scope>NUCLEOTIDE SEQUENCE [LARGE SCALE GENOMIC DNA]</scope>
    <source>
        <strain evidence="1 2">SDUM461003</strain>
    </source>
</reference>
<name>A0ABU1ASH1_9BACT</name>
<dbReference type="Proteomes" id="UP001225316">
    <property type="component" value="Unassembled WGS sequence"/>
</dbReference>
<evidence type="ECO:0000313" key="2">
    <source>
        <dbReference type="Proteomes" id="UP001225316"/>
    </source>
</evidence>
<comment type="caution">
    <text evidence="1">The sequence shown here is derived from an EMBL/GenBank/DDBJ whole genome shotgun (WGS) entry which is preliminary data.</text>
</comment>
<organism evidence="1 2">
    <name type="scientific">Thalassobacterium maritimum</name>
    <dbReference type="NCBI Taxonomy" id="3041265"/>
    <lineage>
        <taxon>Bacteria</taxon>
        <taxon>Pseudomonadati</taxon>
        <taxon>Verrucomicrobiota</taxon>
        <taxon>Opitutia</taxon>
        <taxon>Puniceicoccales</taxon>
        <taxon>Coraliomargaritaceae</taxon>
        <taxon>Thalassobacterium</taxon>
    </lineage>
</organism>
<evidence type="ECO:0000313" key="1">
    <source>
        <dbReference type="EMBL" id="MDQ8206199.1"/>
    </source>
</evidence>
<proteinExistence type="predicted"/>
<protein>
    <submittedName>
        <fullName evidence="1">Uncharacterized protein</fullName>
    </submittedName>
</protein>
<sequence length="183" mass="19885">MEGLMMSEGDSEFNDMSALVAQLTSGIYYGSIEREYDFWELWRVCADCSYFKWMIALSGGELSLKSRAILGKMWSGKYNGATFTLLGGQRVEFGVRGVGIDKRYFVRLVGNKAGVAVKAALGGEPVAAPLTMGDLLKLVGRTIVLTDGRTDLVRSCRQSPGAAGGSLITLETIAGDWCEELYK</sequence>
<keyword evidence="2" id="KW-1185">Reference proteome</keyword>
<dbReference type="RefSeq" id="WP_308948203.1">
    <property type="nucleotide sequence ID" value="NZ_JARXHW010000002.1"/>
</dbReference>
<gene>
    <name evidence="1" type="ORF">QEH52_01665</name>
</gene>
<dbReference type="EMBL" id="JARXHW010000002">
    <property type="protein sequence ID" value="MDQ8206199.1"/>
    <property type="molecule type" value="Genomic_DNA"/>
</dbReference>